<gene>
    <name evidence="1" type="ORF">PHAMO_40027</name>
</gene>
<proteinExistence type="predicted"/>
<dbReference type="EMBL" id="CAHP01000034">
    <property type="protein sequence ID" value="CCG42466.1"/>
    <property type="molecule type" value="Genomic_DNA"/>
</dbReference>
<protein>
    <submittedName>
        <fullName evidence="1">Uncharacterized protein</fullName>
    </submittedName>
</protein>
<dbReference type="Proteomes" id="UP000004169">
    <property type="component" value="Unassembled WGS sequence"/>
</dbReference>
<dbReference type="AlphaFoldDB" id="H8FVS8"/>
<comment type="caution">
    <text evidence="1">The sequence shown here is derived from an EMBL/GenBank/DDBJ whole genome shotgun (WGS) entry which is preliminary data.</text>
</comment>
<accession>H8FVS8</accession>
<sequence length="59" mass="7008">MKVTRIASIDRNSKRDIWLHKNGYRNANSVVQYDYQQTMTYFCHSPSFPIFPHLSLSFP</sequence>
<evidence type="ECO:0000313" key="1">
    <source>
        <dbReference type="EMBL" id="CCG42466.1"/>
    </source>
</evidence>
<evidence type="ECO:0000313" key="2">
    <source>
        <dbReference type="Proteomes" id="UP000004169"/>
    </source>
</evidence>
<name>H8FVS8_MAGML</name>
<keyword evidence="2" id="KW-1185">Reference proteome</keyword>
<organism evidence="1 2">
    <name type="scientific">Magnetospirillum molischianum DSM 120</name>
    <dbReference type="NCBI Taxonomy" id="1150626"/>
    <lineage>
        <taxon>Bacteria</taxon>
        <taxon>Pseudomonadati</taxon>
        <taxon>Pseudomonadota</taxon>
        <taxon>Alphaproteobacteria</taxon>
        <taxon>Rhodospirillales</taxon>
        <taxon>Rhodospirillaceae</taxon>
        <taxon>Magnetospirillum</taxon>
    </lineage>
</organism>
<reference evidence="1 2" key="1">
    <citation type="journal article" date="2012" name="J. Bacteriol.">
        <title>Draft Genome Sequence of the Purple Photosynthetic Bacterium Phaeospirillum molischianum DSM120, a Particularly Versatile Bacterium.</title>
        <authorList>
            <person name="Duquesne K."/>
            <person name="Prima V."/>
            <person name="Ji B."/>
            <person name="Rouy Z."/>
            <person name="Medigue C."/>
            <person name="Talla E."/>
            <person name="Sturgis J.N."/>
        </authorList>
    </citation>
    <scope>NUCLEOTIDE SEQUENCE [LARGE SCALE GENOMIC DNA]</scope>
    <source>
        <strain evidence="2">DSM120</strain>
    </source>
</reference>